<dbReference type="Proteomes" id="UP000242913">
    <property type="component" value="Unassembled WGS sequence"/>
</dbReference>
<evidence type="ECO:0000256" key="2">
    <source>
        <dbReference type="SAM" id="Phobius"/>
    </source>
</evidence>
<dbReference type="AlphaFoldDB" id="A0A238BN94"/>
<sequence length="345" mass="40958">MLKTKSDGESKKEGSKSISQNIEEKMIRKRLVNDFAHRDTPHISFLKSFLYYSMQLEEHMRNQSSNSSNINPSDHAQLKKQNIPRKWERFEKMIRKKKNINQHSTRPIIIEGFVTDKLSEKENWNEMEFDVTQWDNTLWTKKNKHLKFSPLREDNYKKKNNDEGLTINITSPFAKEEVLEEPFFEKIEKGNYLMKRTISVGVESLELIATLTATIILLFTIDYKCCKIVYPLCNTVFTSSIVILLILLYSFYLYLEKKRNNQDVIEYYIPTWKKYLLLHAHITRCIFSLISIAQTVYLSMNFSTHRMLFHLIIVMLIIHFCCAFIHLYFATKNRFVLSFKSNRSI</sequence>
<feature type="transmembrane region" description="Helical" evidence="2">
    <location>
        <begin position="229"/>
        <end position="255"/>
    </location>
</feature>
<accession>A0A238BN94</accession>
<feature type="transmembrane region" description="Helical" evidence="2">
    <location>
        <begin position="309"/>
        <end position="330"/>
    </location>
</feature>
<name>A0A238BN94_9BILA</name>
<feature type="compositionally biased region" description="Basic and acidic residues" evidence="1">
    <location>
        <begin position="1"/>
        <end position="15"/>
    </location>
</feature>
<keyword evidence="4" id="KW-1185">Reference proteome</keyword>
<keyword evidence="2" id="KW-0472">Membrane</keyword>
<evidence type="ECO:0000313" key="3">
    <source>
        <dbReference type="EMBL" id="OZC06504.1"/>
    </source>
</evidence>
<organism evidence="3 4">
    <name type="scientific">Onchocerca flexuosa</name>
    <dbReference type="NCBI Taxonomy" id="387005"/>
    <lineage>
        <taxon>Eukaryota</taxon>
        <taxon>Metazoa</taxon>
        <taxon>Ecdysozoa</taxon>
        <taxon>Nematoda</taxon>
        <taxon>Chromadorea</taxon>
        <taxon>Rhabditida</taxon>
        <taxon>Spirurina</taxon>
        <taxon>Spiruromorpha</taxon>
        <taxon>Filarioidea</taxon>
        <taxon>Onchocercidae</taxon>
        <taxon>Onchocerca</taxon>
    </lineage>
</organism>
<keyword evidence="2" id="KW-0812">Transmembrane</keyword>
<protein>
    <submittedName>
        <fullName evidence="3">Uncharacterized protein</fullName>
    </submittedName>
</protein>
<reference evidence="3 4" key="1">
    <citation type="submission" date="2015-12" db="EMBL/GenBank/DDBJ databases">
        <title>Draft genome of the nematode, Onchocerca flexuosa.</title>
        <authorList>
            <person name="Mitreva M."/>
        </authorList>
    </citation>
    <scope>NUCLEOTIDE SEQUENCE [LARGE SCALE GENOMIC DNA]</scope>
    <source>
        <strain evidence="3">Red Deer</strain>
    </source>
</reference>
<keyword evidence="2" id="KW-1133">Transmembrane helix</keyword>
<evidence type="ECO:0000256" key="1">
    <source>
        <dbReference type="SAM" id="MobiDB-lite"/>
    </source>
</evidence>
<feature type="region of interest" description="Disordered" evidence="1">
    <location>
        <begin position="1"/>
        <end position="21"/>
    </location>
</feature>
<evidence type="ECO:0000313" key="4">
    <source>
        <dbReference type="Proteomes" id="UP000242913"/>
    </source>
</evidence>
<gene>
    <name evidence="3" type="ORF">X798_06506</name>
</gene>
<dbReference type="OrthoDB" id="5853988at2759"/>
<proteinExistence type="predicted"/>
<feature type="transmembrane region" description="Helical" evidence="2">
    <location>
        <begin position="204"/>
        <end position="223"/>
    </location>
</feature>
<dbReference type="EMBL" id="KZ270096">
    <property type="protein sequence ID" value="OZC06504.1"/>
    <property type="molecule type" value="Genomic_DNA"/>
</dbReference>
<feature type="transmembrane region" description="Helical" evidence="2">
    <location>
        <begin position="276"/>
        <end position="297"/>
    </location>
</feature>